<sequence length="48" mass="5486">NIQNLSRWTNNNPVLIIEPGVDKTAIWKGLLQPKVKKFTNSSNLIWVP</sequence>
<gene>
    <name evidence="1" type="ORF">EIN_123130</name>
</gene>
<dbReference type="KEGG" id="eiv:EIN_123130"/>
<name>A0A0A1UB08_ENTIV</name>
<keyword evidence="2" id="KW-1185">Reference proteome</keyword>
<evidence type="ECO:0000313" key="2">
    <source>
        <dbReference type="Proteomes" id="UP000014680"/>
    </source>
</evidence>
<dbReference type="VEuPathDB" id="AmoebaDB:EIN_123130"/>
<dbReference type="RefSeq" id="XP_004259113.1">
    <property type="nucleotide sequence ID" value="XM_004259065.1"/>
</dbReference>
<organism evidence="1 2">
    <name type="scientific">Entamoeba invadens IP1</name>
    <dbReference type="NCBI Taxonomy" id="370355"/>
    <lineage>
        <taxon>Eukaryota</taxon>
        <taxon>Amoebozoa</taxon>
        <taxon>Evosea</taxon>
        <taxon>Archamoebae</taxon>
        <taxon>Mastigamoebida</taxon>
        <taxon>Entamoebidae</taxon>
        <taxon>Entamoeba</taxon>
    </lineage>
</organism>
<proteinExistence type="predicted"/>
<dbReference type="OrthoDB" id="47330at2759"/>
<dbReference type="Proteomes" id="UP000014680">
    <property type="component" value="Unassembled WGS sequence"/>
</dbReference>
<feature type="non-terminal residue" evidence="1">
    <location>
        <position position="1"/>
    </location>
</feature>
<dbReference type="GeneID" id="14891332"/>
<dbReference type="EMBL" id="KB206380">
    <property type="protein sequence ID" value="ELP92342.1"/>
    <property type="molecule type" value="Genomic_DNA"/>
</dbReference>
<accession>A0A0A1UB08</accession>
<dbReference type="AlphaFoldDB" id="A0A0A1UB08"/>
<reference evidence="1 2" key="1">
    <citation type="submission" date="2012-10" db="EMBL/GenBank/DDBJ databases">
        <authorList>
            <person name="Zafar N."/>
            <person name="Inman J."/>
            <person name="Hall N."/>
            <person name="Lorenzi H."/>
            <person name="Caler E."/>
        </authorList>
    </citation>
    <scope>NUCLEOTIDE SEQUENCE [LARGE SCALE GENOMIC DNA]</scope>
    <source>
        <strain evidence="1 2">IP1</strain>
    </source>
</reference>
<evidence type="ECO:0000313" key="1">
    <source>
        <dbReference type="EMBL" id="ELP92342.1"/>
    </source>
</evidence>
<protein>
    <submittedName>
        <fullName evidence="1">Uncharacterized protein</fullName>
    </submittedName>
</protein>